<dbReference type="GO" id="GO:1990281">
    <property type="term" value="C:efflux pump complex"/>
    <property type="evidence" value="ECO:0007669"/>
    <property type="project" value="TreeGrafter"/>
</dbReference>
<feature type="coiled-coil region" evidence="1">
    <location>
        <begin position="100"/>
        <end position="177"/>
    </location>
</feature>
<comment type="caution">
    <text evidence="3">The sequence shown here is derived from an EMBL/GenBank/DDBJ whole genome shotgun (WGS) entry which is preliminary data.</text>
</comment>
<dbReference type="PANTHER" id="PTHR30469:SF15">
    <property type="entry name" value="HLYD FAMILY OF SECRETION PROTEINS"/>
    <property type="match status" value="1"/>
</dbReference>
<keyword evidence="2" id="KW-1133">Transmembrane helix</keyword>
<evidence type="ECO:0000256" key="2">
    <source>
        <dbReference type="SAM" id="Phobius"/>
    </source>
</evidence>
<keyword evidence="2" id="KW-0472">Membrane</keyword>
<evidence type="ECO:0000256" key="1">
    <source>
        <dbReference type="SAM" id="Coils"/>
    </source>
</evidence>
<keyword evidence="1" id="KW-0175">Coiled coil</keyword>
<accession>A0A0M9BME3</accession>
<organism evidence="3 4">
    <name type="scientific">Paenibacillus xylanivorans</name>
    <dbReference type="NCBI Taxonomy" id="1705561"/>
    <lineage>
        <taxon>Bacteria</taxon>
        <taxon>Bacillati</taxon>
        <taxon>Bacillota</taxon>
        <taxon>Bacilli</taxon>
        <taxon>Bacillales</taxon>
        <taxon>Paenibacillaceae</taxon>
        <taxon>Paenibacillus</taxon>
    </lineage>
</organism>
<gene>
    <name evidence="3" type="ORF">AMS66_17335</name>
</gene>
<keyword evidence="2" id="KW-0812">Transmembrane</keyword>
<dbReference type="AlphaFoldDB" id="A0A0M9BME3"/>
<keyword evidence="4" id="KW-1185">Reference proteome</keyword>
<dbReference type="Gene3D" id="2.40.420.20">
    <property type="match status" value="1"/>
</dbReference>
<dbReference type="PATRIC" id="fig|1705561.3.peg.3556"/>
<protein>
    <submittedName>
        <fullName evidence="3">RND transporter</fullName>
    </submittedName>
</protein>
<dbReference type="Proteomes" id="UP000037688">
    <property type="component" value="Unassembled WGS sequence"/>
</dbReference>
<name>A0A0M9BME3_9BACL</name>
<sequence length="388" mass="43674">MELEKVAADRRRKRIIQIVFIIFMGLLIFFTLFSNTLQSLTLPKVRTEKPAAGSLVFTIEGSGILQPLAEAKLSNAAGWKVQKILVKEGDRVKKGQKLIIYDSKSAERELEDEITNLEKQQIEQQNIQDQFIQSSMEGDELKIRNARRTIETGKLNLRTQERKINEMRDKLTSQQDMTAPFDGIIAKLNAVEGLTSAGEPDVLVSNSSLGYRFDISADSKVLSSLGISIGEKIEVEVEVNTVQEQQARMIEGTIEEVANEQPRIESSSSEEGGQTITIPQKVLRIKVVNSELKGGEQARIKIEKRSKQEGLLISNVAIHEERDGMFVYKIEEQRGALGNVFVVRKVLIHTSETNDKETMIQSDSLYEEELIILESSEPLQDGNRIRME</sequence>
<dbReference type="GO" id="GO:0015562">
    <property type="term" value="F:efflux transmembrane transporter activity"/>
    <property type="evidence" value="ECO:0007669"/>
    <property type="project" value="TreeGrafter"/>
</dbReference>
<dbReference type="EMBL" id="LITU01000064">
    <property type="protein sequence ID" value="KOY15290.1"/>
    <property type="molecule type" value="Genomic_DNA"/>
</dbReference>
<evidence type="ECO:0000313" key="3">
    <source>
        <dbReference type="EMBL" id="KOY15290.1"/>
    </source>
</evidence>
<evidence type="ECO:0000313" key="4">
    <source>
        <dbReference type="Proteomes" id="UP000037688"/>
    </source>
</evidence>
<reference evidence="3 4" key="1">
    <citation type="submission" date="2015-08" db="EMBL/GenBank/DDBJ databases">
        <title>Draft genome sequence of cellulolytic and xylanolytic Paenibacillus sp. A59, isolated from a decaying forest soil from Patagonia, Argentina.</title>
        <authorList>
            <person name="Ghio S."/>
            <person name="Caceres A.M."/>
            <person name="Talia P."/>
            <person name="Grasso D."/>
            <person name="Campos E."/>
        </authorList>
    </citation>
    <scope>NUCLEOTIDE SEQUENCE [LARGE SCALE GENOMIC DNA]</scope>
    <source>
        <strain evidence="3 4">A59</strain>
    </source>
</reference>
<dbReference type="PANTHER" id="PTHR30469">
    <property type="entry name" value="MULTIDRUG RESISTANCE PROTEIN MDTA"/>
    <property type="match status" value="1"/>
</dbReference>
<feature type="transmembrane region" description="Helical" evidence="2">
    <location>
        <begin position="15"/>
        <end position="33"/>
    </location>
</feature>
<dbReference type="OrthoDB" id="2547524at2"/>
<dbReference type="RefSeq" id="WP_053781994.1">
    <property type="nucleotide sequence ID" value="NZ_LITU01000064.1"/>
</dbReference>
<dbReference type="Gene3D" id="2.40.50.100">
    <property type="match status" value="1"/>
</dbReference>
<proteinExistence type="predicted"/>
<dbReference type="SUPFAM" id="SSF111369">
    <property type="entry name" value="HlyD-like secretion proteins"/>
    <property type="match status" value="1"/>
</dbReference>